<dbReference type="PANTHER" id="PTHR15337:SF11">
    <property type="entry name" value="THIOREDOXIN DOMAIN-CONTAINING PROTEIN"/>
    <property type="match status" value="1"/>
</dbReference>
<dbReference type="InterPro" id="IPR051099">
    <property type="entry name" value="AGR/TXD"/>
</dbReference>
<dbReference type="InterPro" id="IPR013766">
    <property type="entry name" value="Thioredoxin_domain"/>
</dbReference>
<dbReference type="Proteomes" id="UP000634206">
    <property type="component" value="Unassembled WGS sequence"/>
</dbReference>
<feature type="signal peptide" evidence="2">
    <location>
        <begin position="1"/>
        <end position="30"/>
    </location>
</feature>
<dbReference type="Pfam" id="PF13899">
    <property type="entry name" value="Thioredoxin_7"/>
    <property type="match status" value="1"/>
</dbReference>
<feature type="domain" description="Thioredoxin" evidence="3">
    <location>
        <begin position="14"/>
        <end position="164"/>
    </location>
</feature>
<dbReference type="PROSITE" id="PS51352">
    <property type="entry name" value="THIOREDOXIN_2"/>
    <property type="match status" value="1"/>
</dbReference>
<feature type="chain" id="PRO_5042204206" evidence="2">
    <location>
        <begin position="31"/>
        <end position="326"/>
    </location>
</feature>
<dbReference type="InterPro" id="IPR036249">
    <property type="entry name" value="Thioredoxin-like_sf"/>
</dbReference>
<accession>A0AAE2SBJ7</accession>
<comment type="caution">
    <text evidence="4">The sequence shown here is derived from an EMBL/GenBank/DDBJ whole genome shotgun (WGS) entry which is preliminary data.</text>
</comment>
<reference evidence="4" key="1">
    <citation type="submission" date="2021-01" db="EMBL/GenBank/DDBJ databases">
        <title>Modified the classification status of verrucomicrobia.</title>
        <authorList>
            <person name="Feng X."/>
        </authorList>
    </citation>
    <scope>NUCLEOTIDE SEQUENCE</scope>
    <source>
        <strain evidence="4">5K15</strain>
    </source>
</reference>
<evidence type="ECO:0000259" key="3">
    <source>
        <dbReference type="PROSITE" id="PS51352"/>
    </source>
</evidence>
<evidence type="ECO:0000256" key="1">
    <source>
        <dbReference type="ARBA" id="ARBA00022729"/>
    </source>
</evidence>
<sequence length="326" mass="36544">MITHTSFFTSRNGKLLLGALLAFCAGPLTAGEKPTTEPPVRAGWVTDFDSAMQSARAEGKDLLLEFTRAKGCGWCIRLEKEVLTQESFQKQVPKDFVLVELEFPRDRELPEELKKQNKRLFRHYGVRTFPYVVLCDASGRPYAGIKYENSNAEDFLKTITSFQKQRNLRDQTLAAAAELEGDAKARMLEKGLSYVDASFHRHYPEVIDAISQADPDDTSGVVAKVRSQQVSAELASLLGPLYKKEKFDEVPASVDQYIDGKKLQGESLQVALVFKTQALYYTKQRTEAMKVAEEILAINDTSHAGRYAKMLVKRIQHLQAKEAAGE</sequence>
<dbReference type="Gene3D" id="3.40.30.10">
    <property type="entry name" value="Glutaredoxin"/>
    <property type="match status" value="1"/>
</dbReference>
<name>A0AAE2SBJ7_9BACT</name>
<evidence type="ECO:0000256" key="2">
    <source>
        <dbReference type="SAM" id="SignalP"/>
    </source>
</evidence>
<dbReference type="AlphaFoldDB" id="A0AAE2SBJ7"/>
<dbReference type="SUPFAM" id="SSF52833">
    <property type="entry name" value="Thioredoxin-like"/>
    <property type="match status" value="1"/>
</dbReference>
<keyword evidence="1 2" id="KW-0732">Signal</keyword>
<protein>
    <submittedName>
        <fullName evidence="4">Thioredoxin family protein</fullName>
    </submittedName>
</protein>
<evidence type="ECO:0000313" key="4">
    <source>
        <dbReference type="EMBL" id="MBK1855438.1"/>
    </source>
</evidence>
<dbReference type="PANTHER" id="PTHR15337">
    <property type="entry name" value="ANTERIOR GRADIENT PROTEIN-RELATED"/>
    <property type="match status" value="1"/>
</dbReference>
<gene>
    <name evidence="4" type="ORF">JIN83_10740</name>
</gene>
<organism evidence="4 5">
    <name type="scientific">Oceaniferula flava</name>
    <dbReference type="NCBI Taxonomy" id="2800421"/>
    <lineage>
        <taxon>Bacteria</taxon>
        <taxon>Pseudomonadati</taxon>
        <taxon>Verrucomicrobiota</taxon>
        <taxon>Verrucomicrobiia</taxon>
        <taxon>Verrucomicrobiales</taxon>
        <taxon>Verrucomicrobiaceae</taxon>
        <taxon>Oceaniferula</taxon>
    </lineage>
</organism>
<proteinExistence type="predicted"/>
<keyword evidence="5" id="KW-1185">Reference proteome</keyword>
<dbReference type="RefSeq" id="WP_309490050.1">
    <property type="nucleotide sequence ID" value="NZ_JAENIG010000006.1"/>
</dbReference>
<dbReference type="EMBL" id="JAENIG010000006">
    <property type="protein sequence ID" value="MBK1855438.1"/>
    <property type="molecule type" value="Genomic_DNA"/>
</dbReference>
<evidence type="ECO:0000313" key="5">
    <source>
        <dbReference type="Proteomes" id="UP000634206"/>
    </source>
</evidence>